<keyword evidence="5" id="KW-0902">Two-component regulatory system</keyword>
<evidence type="ECO:0000259" key="11">
    <source>
        <dbReference type="PROSITE" id="PS01124"/>
    </source>
</evidence>
<dbReference type="Proteomes" id="UP000306509">
    <property type="component" value="Unassembled WGS sequence"/>
</dbReference>
<dbReference type="PANTHER" id="PTHR42713:SF3">
    <property type="entry name" value="TRANSCRIPTIONAL REGULATORY PROTEIN HPTR"/>
    <property type="match status" value="1"/>
</dbReference>
<evidence type="ECO:0000256" key="10">
    <source>
        <dbReference type="PROSITE-ProRule" id="PRU00169"/>
    </source>
</evidence>
<dbReference type="PANTHER" id="PTHR42713">
    <property type="entry name" value="HISTIDINE KINASE-RELATED"/>
    <property type="match status" value="1"/>
</dbReference>
<dbReference type="GO" id="GO:0043565">
    <property type="term" value="F:sequence-specific DNA binding"/>
    <property type="evidence" value="ECO:0007669"/>
    <property type="project" value="InterPro"/>
</dbReference>
<keyword evidence="8" id="KW-0804">Transcription</keyword>
<evidence type="ECO:0000259" key="12">
    <source>
        <dbReference type="PROSITE" id="PS50110"/>
    </source>
</evidence>
<evidence type="ECO:0000313" key="14">
    <source>
        <dbReference type="Proteomes" id="UP000306509"/>
    </source>
</evidence>
<dbReference type="STRING" id="180332.GCA_000797495_02613"/>
<reference evidence="13 14" key="1">
    <citation type="journal article" date="2019" name="Anaerobe">
        <title>Detection of Robinsoniella peoriensis in multiple bone samples of a trauma patient.</title>
        <authorList>
            <person name="Schrottner P."/>
            <person name="Hartwich K."/>
            <person name="Bunk B."/>
            <person name="Schober I."/>
            <person name="Helbig S."/>
            <person name="Rudolph W.W."/>
            <person name="Gunzer F."/>
        </authorList>
    </citation>
    <scope>NUCLEOTIDE SEQUENCE [LARGE SCALE GENOMIC DNA]</scope>
    <source>
        <strain evidence="13 14">DSM 106044</strain>
    </source>
</reference>
<dbReference type="InterPro" id="IPR018060">
    <property type="entry name" value="HTH_AraC"/>
</dbReference>
<dbReference type="SMART" id="SM00448">
    <property type="entry name" value="REC"/>
    <property type="match status" value="1"/>
</dbReference>
<organism evidence="13 14">
    <name type="scientific">Robinsoniella peoriensis</name>
    <dbReference type="NCBI Taxonomy" id="180332"/>
    <lineage>
        <taxon>Bacteria</taxon>
        <taxon>Bacillati</taxon>
        <taxon>Bacillota</taxon>
        <taxon>Clostridia</taxon>
        <taxon>Lachnospirales</taxon>
        <taxon>Lachnospiraceae</taxon>
        <taxon>Robinsoniella</taxon>
    </lineage>
</organism>
<dbReference type="PROSITE" id="PS50110">
    <property type="entry name" value="RESPONSE_REGULATORY"/>
    <property type="match status" value="1"/>
</dbReference>
<evidence type="ECO:0000256" key="5">
    <source>
        <dbReference type="ARBA" id="ARBA00023012"/>
    </source>
</evidence>
<keyword evidence="4 10" id="KW-0597">Phosphoprotein</keyword>
<proteinExistence type="predicted"/>
<dbReference type="AlphaFoldDB" id="A0A4U8QDD9"/>
<dbReference type="InterPro" id="IPR011006">
    <property type="entry name" value="CheY-like_superfamily"/>
</dbReference>
<dbReference type="GO" id="GO:0005737">
    <property type="term" value="C:cytoplasm"/>
    <property type="evidence" value="ECO:0007669"/>
    <property type="project" value="UniProtKB-SubCell"/>
</dbReference>
<feature type="domain" description="Response regulatory" evidence="12">
    <location>
        <begin position="8"/>
        <end position="125"/>
    </location>
</feature>
<protein>
    <recommendedName>
        <fullName evidence="2">Stage 0 sporulation protein A homolog</fullName>
    </recommendedName>
</protein>
<keyword evidence="14" id="KW-1185">Reference proteome</keyword>
<dbReference type="Gene3D" id="1.10.10.60">
    <property type="entry name" value="Homeodomain-like"/>
    <property type="match status" value="2"/>
</dbReference>
<dbReference type="RefSeq" id="WP_044296639.1">
    <property type="nucleotide sequence ID" value="NZ_JTGN01000011.1"/>
</dbReference>
<dbReference type="InterPro" id="IPR018062">
    <property type="entry name" value="HTH_AraC-typ_CS"/>
</dbReference>
<evidence type="ECO:0000256" key="7">
    <source>
        <dbReference type="ARBA" id="ARBA00023125"/>
    </source>
</evidence>
<dbReference type="InterPro" id="IPR009057">
    <property type="entry name" value="Homeodomain-like_sf"/>
</dbReference>
<dbReference type="SUPFAM" id="SSF52172">
    <property type="entry name" value="CheY-like"/>
    <property type="match status" value="1"/>
</dbReference>
<dbReference type="PRINTS" id="PR00032">
    <property type="entry name" value="HTHARAC"/>
</dbReference>
<accession>A0A4U8QDD9</accession>
<dbReference type="InterPro" id="IPR051552">
    <property type="entry name" value="HptR"/>
</dbReference>
<feature type="domain" description="HTH araC/xylS-type" evidence="11">
    <location>
        <begin position="409"/>
        <end position="508"/>
    </location>
</feature>
<comment type="function">
    <text evidence="9">May play the central regulatory role in sporulation. It may be an element of the effector pathway responsible for the activation of sporulation genes in response to nutritional stress. Spo0A may act in concert with spo0H (a sigma factor) to control the expression of some genes that are critical to the sporulation process.</text>
</comment>
<dbReference type="InterPro" id="IPR020449">
    <property type="entry name" value="Tscrpt_reg_AraC-type_HTH"/>
</dbReference>
<evidence type="ECO:0000256" key="6">
    <source>
        <dbReference type="ARBA" id="ARBA00023015"/>
    </source>
</evidence>
<evidence type="ECO:0000256" key="8">
    <source>
        <dbReference type="ARBA" id="ARBA00023163"/>
    </source>
</evidence>
<keyword evidence="6" id="KW-0805">Transcription regulation</keyword>
<dbReference type="InterPro" id="IPR001789">
    <property type="entry name" value="Sig_transdc_resp-reg_receiver"/>
</dbReference>
<evidence type="ECO:0000256" key="9">
    <source>
        <dbReference type="ARBA" id="ARBA00024867"/>
    </source>
</evidence>
<dbReference type="GO" id="GO:0000160">
    <property type="term" value="P:phosphorelay signal transduction system"/>
    <property type="evidence" value="ECO:0007669"/>
    <property type="project" value="UniProtKB-KW"/>
</dbReference>
<evidence type="ECO:0000256" key="2">
    <source>
        <dbReference type="ARBA" id="ARBA00018672"/>
    </source>
</evidence>
<evidence type="ECO:0000256" key="4">
    <source>
        <dbReference type="ARBA" id="ARBA00022553"/>
    </source>
</evidence>
<evidence type="ECO:0000313" key="13">
    <source>
        <dbReference type="EMBL" id="TLD03061.1"/>
    </source>
</evidence>
<comment type="caution">
    <text evidence="13">The sequence shown here is derived from an EMBL/GenBank/DDBJ whole genome shotgun (WGS) entry which is preliminary data.</text>
</comment>
<dbReference type="Pfam" id="PF00072">
    <property type="entry name" value="Response_reg"/>
    <property type="match status" value="1"/>
</dbReference>
<comment type="subcellular location">
    <subcellularLocation>
        <location evidence="1">Cytoplasm</location>
    </subcellularLocation>
</comment>
<sequence>MSTNATITVIVTEDEPIILNNIVKKVENSSESVSVIGKAQSGNETLALLAVSQPDILITDIEMPGINGLELICQVRERYPGIHIVILSGYSNFEYARTAIKYNVEDYILKPVSQEDLKELLTRLAQKIQLERHSKERNILSMTLKGDEESACWPYYFHEGRFILALISLGSKPSQFTSPQISRDYQILWEDFDIPGFLKGRQKLEHAWLIDETYSLQKFVIIYTTNASFTPEHFALALYRYMASAVSDVPFHIEVCPTLIPCSEIWNTAKLIRHFYETTVPSFSRGYCCISDTLPDFSQVQNLQKNLSAYLHQISTSTQLLKYTKDGIFEYHKLHAPAAYTDSFLYEIYHALPSLFHVEENICRNYMSQILCRFYTYKDPEALCADVSSSLMEIIRQHTPGMNADSLYENLKKYIEDNFNCKISLNDLSERFGYTSSYINRIYKKNSGISPLQYMTNLRMEHAKQLLKKDIDADIKSIAAAAGYEDARYFSRVFKNETGKTPSAYAGRLL</sequence>
<dbReference type="Gene3D" id="3.40.50.2300">
    <property type="match status" value="1"/>
</dbReference>
<evidence type="ECO:0000256" key="3">
    <source>
        <dbReference type="ARBA" id="ARBA00022490"/>
    </source>
</evidence>
<keyword evidence="7" id="KW-0238">DNA-binding</keyword>
<dbReference type="SUPFAM" id="SSF46689">
    <property type="entry name" value="Homeodomain-like"/>
    <property type="match status" value="2"/>
</dbReference>
<dbReference type="SMART" id="SM00342">
    <property type="entry name" value="HTH_ARAC"/>
    <property type="match status" value="1"/>
</dbReference>
<dbReference type="Pfam" id="PF12833">
    <property type="entry name" value="HTH_18"/>
    <property type="match status" value="1"/>
</dbReference>
<dbReference type="PROSITE" id="PS00041">
    <property type="entry name" value="HTH_ARAC_FAMILY_1"/>
    <property type="match status" value="1"/>
</dbReference>
<dbReference type="CDD" id="cd17536">
    <property type="entry name" value="REC_YesN-like"/>
    <property type="match status" value="1"/>
</dbReference>
<evidence type="ECO:0000256" key="1">
    <source>
        <dbReference type="ARBA" id="ARBA00004496"/>
    </source>
</evidence>
<name>A0A4U8QDD9_9FIRM</name>
<feature type="modified residue" description="4-aspartylphosphate" evidence="10">
    <location>
        <position position="60"/>
    </location>
</feature>
<dbReference type="EMBL" id="QGQD01000001">
    <property type="protein sequence ID" value="TLD03061.1"/>
    <property type="molecule type" value="Genomic_DNA"/>
</dbReference>
<keyword evidence="3" id="KW-0963">Cytoplasm</keyword>
<dbReference type="PROSITE" id="PS01124">
    <property type="entry name" value="HTH_ARAC_FAMILY_2"/>
    <property type="match status" value="1"/>
</dbReference>
<dbReference type="GO" id="GO:0003700">
    <property type="term" value="F:DNA-binding transcription factor activity"/>
    <property type="evidence" value="ECO:0007669"/>
    <property type="project" value="InterPro"/>
</dbReference>
<gene>
    <name evidence="13" type="ORF">DSM106044_00085</name>
</gene>